<name>I0K4C1_9BACT</name>
<gene>
    <name evidence="2" type="primary">azr</name>
    <name evidence="2" type="ORF">FAES_0963</name>
</gene>
<dbReference type="SUPFAM" id="SSF52218">
    <property type="entry name" value="Flavoproteins"/>
    <property type="match status" value="1"/>
</dbReference>
<sequence>MNNVPKHILAISGSTRADSSNAQLLRIMAALAGDRWNMTFYNQLDQLPHFNPDLNRGNVPEQVSVLRAAIEAADGVIICTPEYVFSLPGSLKNLLEWLVSTTLLTDKPTALVTASASGEKAHDALQLVVGTLQARFTPATTLLISGVRGKLAPDGHLTDVPTEMALAQLVDAFTVLLSR</sequence>
<evidence type="ECO:0000313" key="2">
    <source>
        <dbReference type="EMBL" id="CCG98974.1"/>
    </source>
</evidence>
<dbReference type="AlphaFoldDB" id="I0K4C1"/>
<dbReference type="STRING" id="1166018.FAES_0963"/>
<dbReference type="RefSeq" id="WP_015330074.1">
    <property type="nucleotide sequence ID" value="NC_020054.1"/>
</dbReference>
<protein>
    <submittedName>
        <fullName evidence="2">NADPH azoreductase</fullName>
    </submittedName>
</protein>
<dbReference type="Pfam" id="PF03358">
    <property type="entry name" value="FMN_red"/>
    <property type="match status" value="1"/>
</dbReference>
<dbReference type="Proteomes" id="UP000011058">
    <property type="component" value="Chromosome"/>
</dbReference>
<proteinExistence type="predicted"/>
<keyword evidence="3" id="KW-1185">Reference proteome</keyword>
<dbReference type="GO" id="GO:0016491">
    <property type="term" value="F:oxidoreductase activity"/>
    <property type="evidence" value="ECO:0007669"/>
    <property type="project" value="InterPro"/>
</dbReference>
<dbReference type="PANTHER" id="PTHR30543">
    <property type="entry name" value="CHROMATE REDUCTASE"/>
    <property type="match status" value="1"/>
</dbReference>
<dbReference type="GO" id="GO:0010181">
    <property type="term" value="F:FMN binding"/>
    <property type="evidence" value="ECO:0007669"/>
    <property type="project" value="TreeGrafter"/>
</dbReference>
<dbReference type="KEGG" id="fae:FAES_0963"/>
<feature type="domain" description="NADPH-dependent FMN reductase-like" evidence="1">
    <location>
        <begin position="8"/>
        <end position="145"/>
    </location>
</feature>
<dbReference type="HOGENOM" id="CLU_055322_4_3_10"/>
<evidence type="ECO:0000313" key="3">
    <source>
        <dbReference type="Proteomes" id="UP000011058"/>
    </source>
</evidence>
<dbReference type="InterPro" id="IPR005025">
    <property type="entry name" value="FMN_Rdtase-like_dom"/>
</dbReference>
<dbReference type="GO" id="GO:0005829">
    <property type="term" value="C:cytosol"/>
    <property type="evidence" value="ECO:0007669"/>
    <property type="project" value="TreeGrafter"/>
</dbReference>
<dbReference type="InterPro" id="IPR029039">
    <property type="entry name" value="Flavoprotein-like_sf"/>
</dbReference>
<dbReference type="InterPro" id="IPR050712">
    <property type="entry name" value="NAD(P)H-dep_reductase"/>
</dbReference>
<dbReference type="OrthoDB" id="9812295at2"/>
<dbReference type="PANTHER" id="PTHR30543:SF21">
    <property type="entry name" value="NAD(P)H-DEPENDENT FMN REDUCTASE LOT6"/>
    <property type="match status" value="1"/>
</dbReference>
<dbReference type="eggNOG" id="COG0431">
    <property type="taxonomic scope" value="Bacteria"/>
</dbReference>
<dbReference type="PATRIC" id="fig|1166018.3.peg.2681"/>
<dbReference type="EMBL" id="HE796683">
    <property type="protein sequence ID" value="CCG98974.1"/>
    <property type="molecule type" value="Genomic_DNA"/>
</dbReference>
<evidence type="ECO:0000259" key="1">
    <source>
        <dbReference type="Pfam" id="PF03358"/>
    </source>
</evidence>
<dbReference type="Gene3D" id="3.40.50.360">
    <property type="match status" value="1"/>
</dbReference>
<accession>I0K4C1</accession>
<reference evidence="2 3" key="1">
    <citation type="journal article" date="2012" name="J. Bacteriol.">
        <title>Genome Sequence of Fibrella aestuarina BUZ 2T, a Filamentous Marine Bacterium.</title>
        <authorList>
            <person name="Filippini M."/>
            <person name="Qi W."/>
            <person name="Blom J."/>
            <person name="Goesmann A."/>
            <person name="Smits T.H."/>
            <person name="Bagheri H.C."/>
        </authorList>
    </citation>
    <scope>NUCLEOTIDE SEQUENCE [LARGE SCALE GENOMIC DNA]</scope>
    <source>
        <strain evidence="3">BUZ 2T</strain>
    </source>
</reference>
<organism evidence="2 3">
    <name type="scientific">Fibrella aestuarina BUZ 2</name>
    <dbReference type="NCBI Taxonomy" id="1166018"/>
    <lineage>
        <taxon>Bacteria</taxon>
        <taxon>Pseudomonadati</taxon>
        <taxon>Bacteroidota</taxon>
        <taxon>Cytophagia</taxon>
        <taxon>Cytophagales</taxon>
        <taxon>Spirosomataceae</taxon>
        <taxon>Fibrella</taxon>
    </lineage>
</organism>